<evidence type="ECO:0000313" key="8">
    <source>
        <dbReference type="EMBL" id="CAK7215405.1"/>
    </source>
</evidence>
<dbReference type="InterPro" id="IPR036525">
    <property type="entry name" value="Tubulin/FtsZ_GTPase_sf"/>
</dbReference>
<protein>
    <submittedName>
        <fullName evidence="8">MtDNA inheritance, partitioning of the mitochondrial organelle</fullName>
    </submittedName>
</protein>
<dbReference type="EMBL" id="CAWUHB010000010">
    <property type="protein sequence ID" value="CAK7215405.1"/>
    <property type="molecule type" value="Genomic_DNA"/>
</dbReference>
<evidence type="ECO:0000259" key="6">
    <source>
        <dbReference type="Pfam" id="PF10644"/>
    </source>
</evidence>
<proteinExistence type="inferred from homology"/>
<keyword evidence="9" id="KW-1185">Reference proteome</keyword>
<evidence type="ECO:0000256" key="2">
    <source>
        <dbReference type="ARBA" id="ARBA00004173"/>
    </source>
</evidence>
<dbReference type="InterPro" id="IPR049942">
    <property type="entry name" value="DML1/Misato"/>
</dbReference>
<dbReference type="Gene3D" id="3.40.50.1440">
    <property type="entry name" value="Tubulin/FtsZ, GTPase domain"/>
    <property type="match status" value="1"/>
</dbReference>
<dbReference type="PANTHER" id="PTHR13391:SF0">
    <property type="entry name" value="PROTEIN MISATO HOMOLOG 1"/>
    <property type="match status" value="1"/>
</dbReference>
<comment type="similarity">
    <text evidence="3">Belongs to the misato family.</text>
</comment>
<accession>A0ABP0B7Y6</accession>
<evidence type="ECO:0000256" key="4">
    <source>
        <dbReference type="ARBA" id="ARBA00023128"/>
    </source>
</evidence>
<dbReference type="InterPro" id="IPR019605">
    <property type="entry name" value="Misato_II_tubulin-like"/>
</dbReference>
<feature type="domain" description="DML1/Misato tubulin" evidence="7">
    <location>
        <begin position="195"/>
        <end position="336"/>
    </location>
</feature>
<dbReference type="Pfam" id="PF10644">
    <property type="entry name" value="Misat_Tub_SegII"/>
    <property type="match status" value="1"/>
</dbReference>
<feature type="domain" description="Misato Segment II tubulin-like" evidence="6">
    <location>
        <begin position="2"/>
        <end position="122"/>
    </location>
</feature>
<evidence type="ECO:0000313" key="9">
    <source>
        <dbReference type="Proteomes" id="UP001642405"/>
    </source>
</evidence>
<reference evidence="8 9" key="1">
    <citation type="submission" date="2024-01" db="EMBL/GenBank/DDBJ databases">
        <authorList>
            <person name="Allen C."/>
            <person name="Tagirdzhanova G."/>
        </authorList>
    </citation>
    <scope>NUCLEOTIDE SEQUENCE [LARGE SCALE GENOMIC DNA]</scope>
</reference>
<evidence type="ECO:0000256" key="5">
    <source>
        <dbReference type="SAM" id="MobiDB-lite"/>
    </source>
</evidence>
<feature type="region of interest" description="Disordered" evidence="5">
    <location>
        <begin position="156"/>
        <end position="177"/>
    </location>
</feature>
<comment type="caution">
    <text evidence="8">The sequence shown here is derived from an EMBL/GenBank/DDBJ whole genome shotgun (WGS) entry which is preliminary data.</text>
</comment>
<gene>
    <name evidence="8" type="primary">DML1</name>
    <name evidence="8" type="ORF">SCUCBS95973_002461</name>
</gene>
<dbReference type="SUPFAM" id="SSF52490">
    <property type="entry name" value="Tubulin nucleotide-binding domain-like"/>
    <property type="match status" value="1"/>
</dbReference>
<keyword evidence="4" id="KW-0496">Mitochondrion</keyword>
<feature type="domain" description="DML1/Misato tubulin" evidence="7">
    <location>
        <begin position="130"/>
        <end position="158"/>
    </location>
</feature>
<dbReference type="Proteomes" id="UP001642405">
    <property type="component" value="Unassembled WGS sequence"/>
</dbReference>
<feature type="compositionally biased region" description="Low complexity" evidence="5">
    <location>
        <begin position="166"/>
        <end position="177"/>
    </location>
</feature>
<comment type="subcellular location">
    <subcellularLocation>
        <location evidence="2">Mitochondrion</location>
    </subcellularLocation>
</comment>
<organism evidence="8 9">
    <name type="scientific">Sporothrix curviconia</name>
    <dbReference type="NCBI Taxonomy" id="1260050"/>
    <lineage>
        <taxon>Eukaryota</taxon>
        <taxon>Fungi</taxon>
        <taxon>Dikarya</taxon>
        <taxon>Ascomycota</taxon>
        <taxon>Pezizomycotina</taxon>
        <taxon>Sordariomycetes</taxon>
        <taxon>Sordariomycetidae</taxon>
        <taxon>Ophiostomatales</taxon>
        <taxon>Ophiostomataceae</taxon>
        <taxon>Sporothrix</taxon>
    </lineage>
</organism>
<sequence>MHEIITLQLGRQSNYVATHFWNAQESYFTYGQDAPSPVDHDIHWRAGLGAGGTETYLPRTVIYDRKGGFGSLRKVNALYEEAQQQSASAMDLDLPSSSLWSGRTVVQRETPILPSAYTQSLDAGVAPTEPLTPATVRYWSDYSRVYFHPRSLVEVGDEPEVSGPPTSTVANGTSAGSGGAAATTAAAAAAHPREYTWADGEALFTELDREHDLLDCDMRLFVEEADQMQGFQVLASVDDSWGGFAARYLERMRDEYGKVNIWLWALQQPEKRITRLANKARTLVEAYTQASLVIPLAVPPLPLKSVLPSTFDPLSTWHTSALLATAIETATLPTRLRQLDSGSGSAGQGGDSLANLVDLLNATGKQTVANLQMSVVQPWRDVKKDARARREAAGFDEDDDYGGSSGGGGSRMDGDLQLPIDFAPRDESVVVAGRAARGVRGKKPRMFGQAVVTRATPGEGDDRTKNDDNDSGNSGGEDDDDRESAAALSRREMMHRRYALKPVSQQYTVALGFPLLDSFPYIYQQTTSGTASVPVTTALATDRAVADRIQALRSTVTVGAPWAVGLEDREALGNDLAGMADAYHDGWSSGSDDGDDDD</sequence>
<dbReference type="InterPro" id="IPR029209">
    <property type="entry name" value="DML1/Misato_tubulin"/>
</dbReference>
<feature type="region of interest" description="Disordered" evidence="5">
    <location>
        <begin position="441"/>
        <end position="486"/>
    </location>
</feature>
<evidence type="ECO:0000256" key="1">
    <source>
        <dbReference type="ARBA" id="ARBA00003757"/>
    </source>
</evidence>
<evidence type="ECO:0000259" key="7">
    <source>
        <dbReference type="Pfam" id="PF14881"/>
    </source>
</evidence>
<dbReference type="PANTHER" id="PTHR13391">
    <property type="entry name" value="MITOCHONDRIAL DISTRIBUTION REGULATOR MISATO"/>
    <property type="match status" value="1"/>
</dbReference>
<evidence type="ECO:0000256" key="3">
    <source>
        <dbReference type="ARBA" id="ARBA00008507"/>
    </source>
</evidence>
<name>A0ABP0B7Y6_9PEZI</name>
<comment type="function">
    <text evidence="1">Involved in the partitioning of the mitochondrial organelle and mitochondrial DNA (mtDNA) inheritance.</text>
</comment>
<feature type="region of interest" description="Disordered" evidence="5">
    <location>
        <begin position="387"/>
        <end position="418"/>
    </location>
</feature>
<dbReference type="Pfam" id="PF14881">
    <property type="entry name" value="Tubulin_3"/>
    <property type="match status" value="2"/>
</dbReference>